<evidence type="ECO:0000313" key="4">
    <source>
        <dbReference type="EMBL" id="QCB65767.1"/>
    </source>
</evidence>
<protein>
    <submittedName>
        <fullName evidence="4">AC4 protein</fullName>
    </submittedName>
</protein>
<reference evidence="4 5" key="1">
    <citation type="journal article" date="2019" name="Arch. Virol.">
        <title>Two new begomoviruses infecting tomato and Hibiscus sp. in the Amazon region of Brazil.</title>
        <authorList>
            <person name="Quadros A.F."/>
            <person name="Silva J.P."/>
            <person name="Xavier C.A."/>
            <person name="Zerbini F.M."/>
            <person name="Boari A.J."/>
        </authorList>
    </citation>
    <scope>NUCLEOTIDE SEQUENCE [LARGE SCALE GENOMIC DNA]</scope>
    <source>
        <strain evidence="4">BR-IgM1-16</strain>
    </source>
</reference>
<dbReference type="InterPro" id="IPR002488">
    <property type="entry name" value="Gemini_C4"/>
</dbReference>
<sequence>MESLISMCCFSSKGNYRRQIRDSSIWSPHQVQPSSMGTIREQSLAPTSSPTSTKTVMFSNGESSRSTVEVLEEVSRRLTSRMQRHSTQDQLQKHFEY</sequence>
<proteinExistence type="inferred from homology"/>
<evidence type="ECO:0000256" key="1">
    <source>
        <dbReference type="ARBA" id="ARBA00008996"/>
    </source>
</evidence>
<dbReference type="KEGG" id="vg:65247029"/>
<dbReference type="Pfam" id="PF01492">
    <property type="entry name" value="Gemini_C4"/>
    <property type="match status" value="1"/>
</dbReference>
<dbReference type="GeneID" id="65247029"/>
<keyword evidence="2" id="KW-0945">Host-virus interaction</keyword>
<evidence type="ECO:0000256" key="2">
    <source>
        <dbReference type="ARBA" id="ARBA00022581"/>
    </source>
</evidence>
<organism evidence="4 5">
    <name type="scientific">Hibiscus golden mosaic virus</name>
    <dbReference type="NCBI Taxonomy" id="2569569"/>
    <lineage>
        <taxon>Viruses</taxon>
        <taxon>Monodnaviria</taxon>
        <taxon>Shotokuvirae</taxon>
        <taxon>Cressdnaviricota</taxon>
        <taxon>Repensiviricetes</taxon>
        <taxon>Geplafuvirales</taxon>
        <taxon>Geminiviridae</taxon>
        <taxon>Begomovirus</taxon>
        <taxon>Begomovirus hibisci</taxon>
    </lineage>
</organism>
<accession>A0A4D6FYE0</accession>
<keyword evidence="5" id="KW-1185">Reference proteome</keyword>
<evidence type="ECO:0000313" key="5">
    <source>
        <dbReference type="Proteomes" id="UP000503332"/>
    </source>
</evidence>
<dbReference type="RefSeq" id="YP_010087235.1">
    <property type="nucleotide sequence ID" value="NC_055521.1"/>
</dbReference>
<feature type="region of interest" description="Disordered" evidence="3">
    <location>
        <begin position="27"/>
        <end position="68"/>
    </location>
</feature>
<evidence type="ECO:0000256" key="3">
    <source>
        <dbReference type="SAM" id="MobiDB-lite"/>
    </source>
</evidence>
<feature type="compositionally biased region" description="Polar residues" evidence="3">
    <location>
        <begin position="27"/>
        <end position="67"/>
    </location>
</feature>
<gene>
    <name evidence="4" type="primary">AC4</name>
</gene>
<dbReference type="Proteomes" id="UP000503332">
    <property type="component" value="Genome"/>
</dbReference>
<comment type="similarity">
    <text evidence="1">Belongs to the geminiviridae protein AC4/C4 family.</text>
</comment>
<dbReference type="EMBL" id="MK558061">
    <property type="protein sequence ID" value="QCB65767.1"/>
    <property type="molecule type" value="Genomic_DNA"/>
</dbReference>
<name>A0A4D6FYE0_9GEMI</name>